<feature type="compositionally biased region" description="Basic residues" evidence="1">
    <location>
        <begin position="42"/>
        <end position="58"/>
    </location>
</feature>
<feature type="region of interest" description="Disordered" evidence="1">
    <location>
        <begin position="1"/>
        <end position="28"/>
    </location>
</feature>
<dbReference type="EMBL" id="JXTP01000051">
    <property type="protein sequence ID" value="KIU27211.1"/>
    <property type="molecule type" value="Genomic_DNA"/>
</dbReference>
<name>A0A0D1MHX9_9SPHN</name>
<feature type="compositionally biased region" description="Basic and acidic residues" evidence="1">
    <location>
        <begin position="16"/>
        <end position="26"/>
    </location>
</feature>
<evidence type="ECO:0000313" key="3">
    <source>
        <dbReference type="Proteomes" id="UP000033203"/>
    </source>
</evidence>
<comment type="caution">
    <text evidence="2">The sequence shown here is derived from an EMBL/GenBank/DDBJ whole genome shotgun (WGS) entry which is preliminary data.</text>
</comment>
<evidence type="ECO:0000313" key="2">
    <source>
        <dbReference type="EMBL" id="KIU27211.1"/>
    </source>
</evidence>
<reference evidence="2 3" key="1">
    <citation type="submission" date="2015-01" db="EMBL/GenBank/DDBJ databases">
        <title>Genome of Sphingomonas taxi strain 30a.</title>
        <authorList>
            <person name="Eevers N."/>
            <person name="Van Hamme J."/>
            <person name="Bottos E."/>
            <person name="Weyens N."/>
            <person name="Vangronsveld J."/>
        </authorList>
    </citation>
    <scope>NUCLEOTIDE SEQUENCE [LARGE SCALE GENOMIC DNA]</scope>
    <source>
        <strain evidence="2 3">30a</strain>
    </source>
</reference>
<organism evidence="2 3">
    <name type="scientific">Sphingomonas melonis</name>
    <dbReference type="NCBI Taxonomy" id="152682"/>
    <lineage>
        <taxon>Bacteria</taxon>
        <taxon>Pseudomonadati</taxon>
        <taxon>Pseudomonadota</taxon>
        <taxon>Alphaproteobacteria</taxon>
        <taxon>Sphingomonadales</taxon>
        <taxon>Sphingomonadaceae</taxon>
        <taxon>Sphingomonas</taxon>
    </lineage>
</organism>
<evidence type="ECO:0000256" key="1">
    <source>
        <dbReference type="SAM" id="MobiDB-lite"/>
    </source>
</evidence>
<dbReference type="Proteomes" id="UP000033203">
    <property type="component" value="Unassembled WGS sequence"/>
</dbReference>
<dbReference type="AlphaFoldDB" id="A0A0D1MHX9"/>
<gene>
    <name evidence="2" type="ORF">SR41_10975</name>
</gene>
<accession>A0A0D1MHX9</accession>
<protein>
    <submittedName>
        <fullName evidence="2">Uncharacterized protein</fullName>
    </submittedName>
</protein>
<proteinExistence type="predicted"/>
<sequence>MVEHQPIAGAARRGAAARDDAGREGRSGFAAVYVRHVRGVRAKRPRRQGRIAAVRHRSCDHQPAAKGGGGENAAEDPADLRL</sequence>
<feature type="region of interest" description="Disordered" evidence="1">
    <location>
        <begin position="42"/>
        <end position="82"/>
    </location>
</feature>
<feature type="compositionally biased region" description="Acidic residues" evidence="1">
    <location>
        <begin position="73"/>
        <end position="82"/>
    </location>
</feature>